<dbReference type="RefSeq" id="WP_381264096.1">
    <property type="nucleotide sequence ID" value="NZ_JBHTBI010000091.1"/>
</dbReference>
<evidence type="ECO:0000313" key="2">
    <source>
        <dbReference type="Proteomes" id="UP001596957"/>
    </source>
</evidence>
<keyword evidence="2" id="KW-1185">Reference proteome</keyword>
<dbReference type="InterPro" id="IPR011990">
    <property type="entry name" value="TPR-like_helical_dom_sf"/>
</dbReference>
<dbReference type="SUPFAM" id="SSF48452">
    <property type="entry name" value="TPR-like"/>
    <property type="match status" value="1"/>
</dbReference>
<dbReference type="PANTHER" id="PTHR12558:SF13">
    <property type="entry name" value="CELL DIVISION CYCLE PROTEIN 27 HOMOLOG"/>
    <property type="match status" value="1"/>
</dbReference>
<dbReference type="Proteomes" id="UP001596957">
    <property type="component" value="Unassembled WGS sequence"/>
</dbReference>
<comment type="caution">
    <text evidence="1">The sequence shown here is derived from an EMBL/GenBank/DDBJ whole genome shotgun (WGS) entry which is preliminary data.</text>
</comment>
<sequence length="991" mass="108914">MLKRPRPAVGPLRDLKDLLYEAYLAAGHPSLDEIAGDIAEAEAEDCAVTGAPSRDTIHRCISSTSLPPNQADAVSVAVVLARRAAWDEADLAARTRELWIRAWLAVQPGEPVTEFADPFALEVHRAIEVESSDTDALPLLPAYVERDHDARLRAAVLEAVAGRSRLVMLVGDSSTGKTRACWEALRLLPAQWRLWHPIDPTRPEAALAELERVGPRTVVWLNEAQHYLLTANRDLGQRVAAGLRALLREPPRGPVLVLGTIWPEYWDILLREPAGGSEDPHEQARKLLASNDLSLPTSFTGTDLRALELKARDDPRLAYATERAEEGQITQYLAGAPALLERYRTAPKPTRAVIEAAMDTRRLGHSLALPLPLLEAAAEGYLTGAQWDLLPDDWLDKALAGAVGPLRGARGPLTRIRPHKGDAASAQPRYRLADYLEQHARTHRLTVRIPASLWSALLDYASPPDCTVLAEAARTRGLLHIAGQFYQAAAAAGDARAAERMGDLLENAGRGEEANGWYLYAAELCDGDAAPESMGNLLLLAGRGEEAVSWYERAVRESPYWEDGEDQSPIGMRLLHAGWPGLALPWIQRGAEAGDREAWRYAAGVLHEEGRVEEEISWAKKAAESGVAGFFREAVALLDRADRSDETIAWILDCVQAGASEAYPYAVSLPRQKHDKERALALLQERATAGDMRALGPVADALTAAGRPAEALTAYRRAAEAGDRTAKRMVVRLLRSTGRTDEAVRWLQSRAEDGDRDAPQYLGDVLMQLGREEEALDVWYQRAADVEYVRLFGMYHAAADTLLRAGRPDDALAWLQARAEAGHKDAFNQMIQLLRRLDREDEAIRHLRAKADSGDNSASLSLLQLLQETGRVDEQLDWYKRSADTGSTLSMAVALSTAGQIEEALACYERAVQEEYFVRRSAAEMLAKAYGPEAAMSWLQRHAYVGGGVLQEAADVLKVAGRGRESVNVLRYGWDPDGSIAAEWHVNHQTR</sequence>
<dbReference type="SUPFAM" id="SSF81901">
    <property type="entry name" value="HCP-like"/>
    <property type="match status" value="1"/>
</dbReference>
<proteinExistence type="predicted"/>
<evidence type="ECO:0000313" key="1">
    <source>
        <dbReference type="EMBL" id="MFD0289650.1"/>
    </source>
</evidence>
<protein>
    <submittedName>
        <fullName evidence="1">Tetratricopeptide repeat protein</fullName>
    </submittedName>
</protein>
<accession>A0ABW2W1Y9</accession>
<dbReference type="EMBL" id="JBHTEC010000010">
    <property type="protein sequence ID" value="MFD0289650.1"/>
    <property type="molecule type" value="Genomic_DNA"/>
</dbReference>
<gene>
    <name evidence="1" type="ORF">ACFQZP_50315</name>
</gene>
<name>A0ABW2W1Y9_9ACTN</name>
<dbReference type="PANTHER" id="PTHR12558">
    <property type="entry name" value="CELL DIVISION CYCLE 16,23,27"/>
    <property type="match status" value="1"/>
</dbReference>
<organism evidence="1 2">
    <name type="scientific">Streptomyces lutosisoli</name>
    <dbReference type="NCBI Taxonomy" id="2665721"/>
    <lineage>
        <taxon>Bacteria</taxon>
        <taxon>Bacillati</taxon>
        <taxon>Actinomycetota</taxon>
        <taxon>Actinomycetes</taxon>
        <taxon>Kitasatosporales</taxon>
        <taxon>Streptomycetaceae</taxon>
        <taxon>Streptomyces</taxon>
    </lineage>
</organism>
<reference evidence="2" key="1">
    <citation type="journal article" date="2019" name="Int. J. Syst. Evol. Microbiol.">
        <title>The Global Catalogue of Microorganisms (GCM) 10K type strain sequencing project: providing services to taxonomists for standard genome sequencing and annotation.</title>
        <authorList>
            <consortium name="The Broad Institute Genomics Platform"/>
            <consortium name="The Broad Institute Genome Sequencing Center for Infectious Disease"/>
            <person name="Wu L."/>
            <person name="Ma J."/>
        </authorList>
    </citation>
    <scope>NUCLEOTIDE SEQUENCE [LARGE SCALE GENOMIC DNA]</scope>
    <source>
        <strain evidence="2">CGMCC 4.7198</strain>
    </source>
</reference>
<dbReference type="Gene3D" id="1.25.40.10">
    <property type="entry name" value="Tetratricopeptide repeat domain"/>
    <property type="match status" value="3"/>
</dbReference>